<comment type="caution">
    <text evidence="1">The sequence shown here is derived from an EMBL/GenBank/DDBJ whole genome shotgun (WGS) entry which is preliminary data.</text>
</comment>
<name>A0ABD1ZJT3_9MARC</name>
<accession>A0ABD1ZJT3</accession>
<evidence type="ECO:0000313" key="1">
    <source>
        <dbReference type="EMBL" id="KAL2651721.1"/>
    </source>
</evidence>
<proteinExistence type="predicted"/>
<reference evidence="1 2" key="1">
    <citation type="submission" date="2024-09" db="EMBL/GenBank/DDBJ databases">
        <title>Chromosome-scale assembly of Riccia fluitans.</title>
        <authorList>
            <person name="Paukszto L."/>
            <person name="Sawicki J."/>
            <person name="Karawczyk K."/>
            <person name="Piernik-Szablinska J."/>
            <person name="Szczecinska M."/>
            <person name="Mazdziarz M."/>
        </authorList>
    </citation>
    <scope>NUCLEOTIDE SEQUENCE [LARGE SCALE GENOMIC DNA]</scope>
    <source>
        <strain evidence="1">Rf_01</strain>
        <tissue evidence="1">Aerial parts of the thallus</tissue>
    </source>
</reference>
<protein>
    <submittedName>
        <fullName evidence="1">Uncharacterized protein</fullName>
    </submittedName>
</protein>
<keyword evidence="2" id="KW-1185">Reference proteome</keyword>
<evidence type="ECO:0000313" key="2">
    <source>
        <dbReference type="Proteomes" id="UP001605036"/>
    </source>
</evidence>
<dbReference type="Proteomes" id="UP001605036">
    <property type="component" value="Unassembled WGS sequence"/>
</dbReference>
<dbReference type="AlphaFoldDB" id="A0ABD1ZJT3"/>
<organism evidence="1 2">
    <name type="scientific">Riccia fluitans</name>
    <dbReference type="NCBI Taxonomy" id="41844"/>
    <lineage>
        <taxon>Eukaryota</taxon>
        <taxon>Viridiplantae</taxon>
        <taxon>Streptophyta</taxon>
        <taxon>Embryophyta</taxon>
        <taxon>Marchantiophyta</taxon>
        <taxon>Marchantiopsida</taxon>
        <taxon>Marchantiidae</taxon>
        <taxon>Marchantiales</taxon>
        <taxon>Ricciaceae</taxon>
        <taxon>Riccia</taxon>
    </lineage>
</organism>
<sequence>MEDYQDSELPKKCQLTRSKDLAVRLEQGVVGQPKQCMNEVPWTLGDSSMHCMDDVVQKHLRGFSKEAVSEAQDDVQDFELVIDEEEDVDKVEEEDILDPFWADPISRAGTFETSAS</sequence>
<dbReference type="EMBL" id="JBHFFA010000001">
    <property type="protein sequence ID" value="KAL2651721.1"/>
    <property type="molecule type" value="Genomic_DNA"/>
</dbReference>
<gene>
    <name evidence="1" type="ORF">R1flu_019849</name>
</gene>